<dbReference type="EMBL" id="JARRAG010000001">
    <property type="protein sequence ID" value="MDG3002159.1"/>
    <property type="molecule type" value="Genomic_DNA"/>
</dbReference>
<feature type="compositionally biased region" description="Basic and acidic residues" evidence="1">
    <location>
        <begin position="1"/>
        <end position="12"/>
    </location>
</feature>
<gene>
    <name evidence="2" type="ORF">PZE19_00010</name>
</gene>
<protein>
    <submittedName>
        <fullName evidence="2">Uncharacterized protein</fullName>
    </submittedName>
</protein>
<comment type="caution">
    <text evidence="2">The sequence shown here is derived from an EMBL/GenBank/DDBJ whole genome shotgun (WGS) entry which is preliminary data.</text>
</comment>
<evidence type="ECO:0000256" key="1">
    <source>
        <dbReference type="SAM" id="MobiDB-lite"/>
    </source>
</evidence>
<organism evidence="2 3">
    <name type="scientific">Paludisphaera mucosa</name>
    <dbReference type="NCBI Taxonomy" id="3030827"/>
    <lineage>
        <taxon>Bacteria</taxon>
        <taxon>Pseudomonadati</taxon>
        <taxon>Planctomycetota</taxon>
        <taxon>Planctomycetia</taxon>
        <taxon>Isosphaerales</taxon>
        <taxon>Isosphaeraceae</taxon>
        <taxon>Paludisphaera</taxon>
    </lineage>
</organism>
<dbReference type="Proteomes" id="UP001216907">
    <property type="component" value="Unassembled WGS sequence"/>
</dbReference>
<feature type="region of interest" description="Disordered" evidence="1">
    <location>
        <begin position="1"/>
        <end position="25"/>
    </location>
</feature>
<proteinExistence type="predicted"/>
<dbReference type="RefSeq" id="WP_277858526.1">
    <property type="nucleotide sequence ID" value="NZ_JARRAG010000001.1"/>
</dbReference>
<evidence type="ECO:0000313" key="2">
    <source>
        <dbReference type="EMBL" id="MDG3002159.1"/>
    </source>
</evidence>
<evidence type="ECO:0000313" key="3">
    <source>
        <dbReference type="Proteomes" id="UP001216907"/>
    </source>
</evidence>
<sequence length="83" mass="9156">MPSIHDGFRDAFVEESPNAVPGPKEYRDRPGRIAIAIESMVANYNIMMIYKKTVVDSMDLDSMDATHGVGRRRGLRRGFGGGA</sequence>
<keyword evidence="3" id="KW-1185">Reference proteome</keyword>
<accession>A0ABT6F3R9</accession>
<name>A0ABT6F3R9_9BACT</name>
<reference evidence="2 3" key="1">
    <citation type="submission" date="2023-03" db="EMBL/GenBank/DDBJ databases">
        <title>Paludisphaera mucosa sp. nov. a novel planctomycete from northern fen.</title>
        <authorList>
            <person name="Ivanova A."/>
        </authorList>
    </citation>
    <scope>NUCLEOTIDE SEQUENCE [LARGE SCALE GENOMIC DNA]</scope>
    <source>
        <strain evidence="2 3">Pla2</strain>
    </source>
</reference>